<evidence type="ECO:0000259" key="1">
    <source>
        <dbReference type="SMART" id="SM00943"/>
    </source>
</evidence>
<dbReference type="EMBL" id="UINC01067552">
    <property type="protein sequence ID" value="SVB99315.1"/>
    <property type="molecule type" value="Genomic_DNA"/>
</dbReference>
<protein>
    <recommendedName>
        <fullName evidence="1">DNA primase/polymerase bifunctional N-terminal domain-containing protein</fullName>
    </recommendedName>
</protein>
<dbReference type="SUPFAM" id="SSF56747">
    <property type="entry name" value="Prim-pol domain"/>
    <property type="match status" value="1"/>
</dbReference>
<evidence type="ECO:0000313" key="2">
    <source>
        <dbReference type="EMBL" id="SVB99315.1"/>
    </source>
</evidence>
<feature type="domain" description="DNA primase/polymerase bifunctional N-terminal" evidence="1">
    <location>
        <begin position="10"/>
        <end position="158"/>
    </location>
</feature>
<organism evidence="2">
    <name type="scientific">marine metagenome</name>
    <dbReference type="NCBI Taxonomy" id="408172"/>
    <lineage>
        <taxon>unclassified sequences</taxon>
        <taxon>metagenomes</taxon>
        <taxon>ecological metagenomes</taxon>
    </lineage>
</organism>
<dbReference type="Pfam" id="PF09250">
    <property type="entry name" value="Prim-Pol"/>
    <property type="match status" value="1"/>
</dbReference>
<dbReference type="InterPro" id="IPR015330">
    <property type="entry name" value="DNA_primase/pol_bifunc_N"/>
</dbReference>
<feature type="non-terminal residue" evidence="2">
    <location>
        <position position="200"/>
    </location>
</feature>
<dbReference type="CDD" id="cd04859">
    <property type="entry name" value="Prim_Pol"/>
    <property type="match status" value="1"/>
</dbReference>
<dbReference type="AlphaFoldDB" id="A0A382IJ15"/>
<reference evidence="2" key="1">
    <citation type="submission" date="2018-05" db="EMBL/GenBank/DDBJ databases">
        <authorList>
            <person name="Lanie J.A."/>
            <person name="Ng W.-L."/>
            <person name="Kazmierczak K.M."/>
            <person name="Andrzejewski T.M."/>
            <person name="Davidsen T.M."/>
            <person name="Wayne K.J."/>
            <person name="Tettelin H."/>
            <person name="Glass J.I."/>
            <person name="Rusch D."/>
            <person name="Podicherti R."/>
            <person name="Tsui H.-C.T."/>
            <person name="Winkler M.E."/>
        </authorList>
    </citation>
    <scope>NUCLEOTIDE SEQUENCE</scope>
</reference>
<proteinExistence type="predicted"/>
<dbReference type="SMART" id="SM00943">
    <property type="entry name" value="Prim-Pol"/>
    <property type="match status" value="1"/>
</dbReference>
<accession>A0A382IJ15</accession>
<sequence>MTDDELIEEALSFAENGPVFPCSANKAPLTRHGFKDASQDPAVVREMFAIAEARLVGMRTGETSEIAVLDIDMPKNEGAPSGFDWLADNEKHLPKTWTVKTMNNGRHFYFEHHDGLRNSAGKIAPGVDIRGEGGYIIVAGEGYEILEKHPPPPFPEAVLSQLPDFKPKEPVAKPEIQTLDFHSPGRWHETIRDWVARMVH</sequence>
<gene>
    <name evidence="2" type="ORF">METZ01_LOCUS252169</name>
</gene>
<name>A0A382IJ15_9ZZZZ</name>